<dbReference type="Gene3D" id="2.20.200.10">
    <property type="entry name" value="Outer membrane efflux proteins (OEP)"/>
    <property type="match status" value="1"/>
</dbReference>
<keyword evidence="2" id="KW-0449">Lipoprotein</keyword>
<dbReference type="GO" id="GO:0009279">
    <property type="term" value="C:cell outer membrane"/>
    <property type="evidence" value="ECO:0007669"/>
    <property type="project" value="UniProtKB-SubCell"/>
</dbReference>
<evidence type="ECO:0000256" key="3">
    <source>
        <dbReference type="SAM" id="Coils"/>
    </source>
</evidence>
<name>A0A5Q0BMA2_9GAMM</name>
<dbReference type="PANTHER" id="PTHR30203">
    <property type="entry name" value="OUTER MEMBRANE CATION EFFLUX PROTEIN"/>
    <property type="match status" value="1"/>
</dbReference>
<proteinExistence type="inferred from homology"/>
<keyword evidence="2" id="KW-0564">Palmitate</keyword>
<dbReference type="RefSeq" id="WP_153250239.1">
    <property type="nucleotide sequence ID" value="NZ_CP044205.1"/>
</dbReference>
<reference evidence="4 5" key="1">
    <citation type="submission" date="2019-09" db="EMBL/GenBank/DDBJ databases">
        <title>Ecophysiology of the spiral-shaped methanotroph Methylospira mobilis as revealed by the complete genome sequence.</title>
        <authorList>
            <person name="Oshkin I.Y."/>
            <person name="Dedysh S.N."/>
            <person name="Miroshnikov K."/>
            <person name="Danilova O.V."/>
            <person name="Hakobyan A."/>
            <person name="Liesack W."/>
        </authorList>
    </citation>
    <scope>NUCLEOTIDE SEQUENCE [LARGE SCALE GENOMIC DNA]</scope>
    <source>
        <strain evidence="4 5">Shm1</strain>
    </source>
</reference>
<dbReference type="SUPFAM" id="SSF56954">
    <property type="entry name" value="Outer membrane efflux proteins (OEP)"/>
    <property type="match status" value="1"/>
</dbReference>
<accession>A0A5Q0BMA2</accession>
<dbReference type="NCBIfam" id="TIGR01845">
    <property type="entry name" value="outer_NodT"/>
    <property type="match status" value="1"/>
</dbReference>
<evidence type="ECO:0000256" key="2">
    <source>
        <dbReference type="RuleBase" id="RU362097"/>
    </source>
</evidence>
<sequence>MNGKFMGFIPVIAALALTSCTPTRVDPAVPLPSVKDWQHGQDAEAISSQAVLASWWRGFRDPVLDKLIAEAMTANQDLRIAKARVQEAQQIVTVTESALYPSVDFNVEGGRQKTINRVFGITGPNGTNLVAPAGNAFTGGLAARWEIDLFGGRHLDAEAANAQAAGIHENEHAVRVGLLAQVATNYLELRGVQTRTRILEDIIASEQERLRVIRALHKAGLARDGDVARQETLLHVTQAGLSALTAEADTLIHRLGVLSGKPPASLRDRLLSAASLPEAAPKLPRLMPAALLEQRPDLRVAKTQVEAMAASLGAARTDLYPKLVLSVSGGFGALAIGGFPALAEGVYGLGAGLTAPIFNAGRIQAQITAADARLEQAAANYEKTFLTAMEDVENAYVQYRSITTRRDELLRAEIEAEKSRREADALFRRGVANLLQVLDAQHAKLQIGDERARAETGLAVAMVSLYRAFGGGWQEEAVLVSRASTD</sequence>
<keyword evidence="5" id="KW-1185">Reference proteome</keyword>
<dbReference type="KEGG" id="mmob:F6R98_17875"/>
<protein>
    <submittedName>
        <fullName evidence="4">Efflux transporter outer membrane subunit</fullName>
    </submittedName>
</protein>
<dbReference type="Gene3D" id="1.20.1600.10">
    <property type="entry name" value="Outer membrane efflux proteins (OEP)"/>
    <property type="match status" value="1"/>
</dbReference>
<dbReference type="AlphaFoldDB" id="A0A5Q0BMA2"/>
<evidence type="ECO:0000256" key="1">
    <source>
        <dbReference type="ARBA" id="ARBA00007613"/>
    </source>
</evidence>
<dbReference type="EMBL" id="CP044205">
    <property type="protein sequence ID" value="QFY44272.1"/>
    <property type="molecule type" value="Genomic_DNA"/>
</dbReference>
<dbReference type="PROSITE" id="PS51257">
    <property type="entry name" value="PROKAR_LIPOPROTEIN"/>
    <property type="match status" value="1"/>
</dbReference>
<dbReference type="InParanoid" id="A0A5Q0BMA2"/>
<keyword evidence="2" id="KW-0472">Membrane</keyword>
<keyword evidence="3" id="KW-0175">Coiled coil</keyword>
<comment type="similarity">
    <text evidence="1 2">Belongs to the outer membrane factor (OMF) (TC 1.B.17) family.</text>
</comment>
<evidence type="ECO:0000313" key="5">
    <source>
        <dbReference type="Proteomes" id="UP000325755"/>
    </source>
</evidence>
<organism evidence="4 5">
    <name type="scientific">Candidatus Methylospira mobilis</name>
    <dbReference type="NCBI Taxonomy" id="1808979"/>
    <lineage>
        <taxon>Bacteria</taxon>
        <taxon>Pseudomonadati</taxon>
        <taxon>Pseudomonadota</taxon>
        <taxon>Gammaproteobacteria</taxon>
        <taxon>Methylococcales</taxon>
        <taxon>Methylococcaceae</taxon>
        <taxon>Candidatus Methylospira</taxon>
    </lineage>
</organism>
<keyword evidence="2" id="KW-1134">Transmembrane beta strand</keyword>
<dbReference type="OrthoDB" id="9770517at2"/>
<feature type="coiled-coil region" evidence="3">
    <location>
        <begin position="64"/>
        <end position="91"/>
    </location>
</feature>
<evidence type="ECO:0000313" key="4">
    <source>
        <dbReference type="EMBL" id="QFY44272.1"/>
    </source>
</evidence>
<gene>
    <name evidence="4" type="ORF">F6R98_17875</name>
</gene>
<dbReference type="InterPro" id="IPR010131">
    <property type="entry name" value="MdtP/NodT-like"/>
</dbReference>
<dbReference type="Pfam" id="PF02321">
    <property type="entry name" value="OEP"/>
    <property type="match status" value="2"/>
</dbReference>
<comment type="subcellular location">
    <subcellularLocation>
        <location evidence="2">Cell outer membrane</location>
        <topology evidence="2">Lipid-anchor</topology>
    </subcellularLocation>
</comment>
<dbReference type="InterPro" id="IPR003423">
    <property type="entry name" value="OMP_efflux"/>
</dbReference>
<dbReference type="GO" id="GO:0015562">
    <property type="term" value="F:efflux transmembrane transporter activity"/>
    <property type="evidence" value="ECO:0007669"/>
    <property type="project" value="InterPro"/>
</dbReference>
<dbReference type="Proteomes" id="UP000325755">
    <property type="component" value="Chromosome"/>
</dbReference>
<keyword evidence="2" id="KW-0812">Transmembrane</keyword>